<evidence type="ECO:0000313" key="1">
    <source>
        <dbReference type="EMBL" id="URE12783.1"/>
    </source>
</evidence>
<name>A0A9E7GKE2_9LILI</name>
<organism evidence="1 2">
    <name type="scientific">Musa troglodytarum</name>
    <name type="common">fe'i banana</name>
    <dbReference type="NCBI Taxonomy" id="320322"/>
    <lineage>
        <taxon>Eukaryota</taxon>
        <taxon>Viridiplantae</taxon>
        <taxon>Streptophyta</taxon>
        <taxon>Embryophyta</taxon>
        <taxon>Tracheophyta</taxon>
        <taxon>Spermatophyta</taxon>
        <taxon>Magnoliopsida</taxon>
        <taxon>Liliopsida</taxon>
        <taxon>Zingiberales</taxon>
        <taxon>Musaceae</taxon>
        <taxon>Musa</taxon>
    </lineage>
</organism>
<dbReference type="AlphaFoldDB" id="A0A9E7GKE2"/>
<evidence type="ECO:0000313" key="2">
    <source>
        <dbReference type="Proteomes" id="UP001055439"/>
    </source>
</evidence>
<gene>
    <name evidence="1" type="ORF">MUK42_22081</name>
</gene>
<sequence>MIHRRTVVVVSAPPLWNSEHKLTTSPLLSFLPSPSDNSRWRRV</sequence>
<keyword evidence="2" id="KW-1185">Reference proteome</keyword>
<reference evidence="1" key="1">
    <citation type="submission" date="2022-05" db="EMBL/GenBank/DDBJ databases">
        <title>The Musa troglodytarum L. genome provides insights into the mechanism of non-climacteric behaviour and enrichment of carotenoids.</title>
        <authorList>
            <person name="Wang J."/>
        </authorList>
    </citation>
    <scope>NUCLEOTIDE SEQUENCE</scope>
    <source>
        <tissue evidence="1">Leaf</tissue>
    </source>
</reference>
<accession>A0A9E7GKE2</accession>
<dbReference type="Proteomes" id="UP001055439">
    <property type="component" value="Chromosome 6"/>
</dbReference>
<dbReference type="EMBL" id="CP097508">
    <property type="protein sequence ID" value="URE12783.1"/>
    <property type="molecule type" value="Genomic_DNA"/>
</dbReference>
<protein>
    <submittedName>
        <fullName evidence="1">Uncharacterized protein</fullName>
    </submittedName>
</protein>
<proteinExistence type="predicted"/>